<dbReference type="Proteomes" id="UP000054596">
    <property type="component" value="Unassembled WGS sequence"/>
</dbReference>
<gene>
    <name evidence="1" type="ORF">AWB82_05915</name>
</gene>
<accession>A0A158CWG4</accession>
<dbReference type="EMBL" id="FCOJ02000060">
    <property type="protein sequence ID" value="SAK86732.1"/>
    <property type="molecule type" value="Genomic_DNA"/>
</dbReference>
<sequence length="212" mass="23778">MRVWSGYHQANGPRRPNNTPTVLRIEFLSPHEELLFADRPFQSGPLLGLRGVFLLDPVGAYPPFPSRNLGCCDANCLSRFFAWSGHQCGLLEFNFKSLPETLSTNRTQRGKLNCSPDFIRCHISLGALITGVREAIRRPPLKARVRSSPQEARALQIAQKPATDADVRVSFSERERPNQTCVAEALDADTAQNVLFFVDSNQETLEMLRLQI</sequence>
<dbReference type="STRING" id="1777143.AWB82_05915"/>
<evidence type="ECO:0000313" key="1">
    <source>
        <dbReference type="EMBL" id="SAK86732.1"/>
    </source>
</evidence>
<evidence type="ECO:0000313" key="2">
    <source>
        <dbReference type="Proteomes" id="UP000054596"/>
    </source>
</evidence>
<proteinExistence type="predicted"/>
<keyword evidence="2" id="KW-1185">Reference proteome</keyword>
<organism evidence="1 2">
    <name type="scientific">Caballeronia glebae</name>
    <dbReference type="NCBI Taxonomy" id="1777143"/>
    <lineage>
        <taxon>Bacteria</taxon>
        <taxon>Pseudomonadati</taxon>
        <taxon>Pseudomonadota</taxon>
        <taxon>Betaproteobacteria</taxon>
        <taxon>Burkholderiales</taxon>
        <taxon>Burkholderiaceae</taxon>
        <taxon>Caballeronia</taxon>
    </lineage>
</organism>
<reference evidence="1" key="1">
    <citation type="submission" date="2016-01" db="EMBL/GenBank/DDBJ databases">
        <authorList>
            <person name="Peeters C."/>
        </authorList>
    </citation>
    <scope>NUCLEOTIDE SEQUENCE [LARGE SCALE GENOMIC DNA]</scope>
    <source>
        <strain evidence="1">LMG 29325</strain>
    </source>
</reference>
<dbReference type="AlphaFoldDB" id="A0A158CWG4"/>
<name>A0A158CWG4_9BURK</name>
<comment type="caution">
    <text evidence="1">The sequence shown here is derived from an EMBL/GenBank/DDBJ whole genome shotgun (WGS) entry which is preliminary data.</text>
</comment>
<protein>
    <submittedName>
        <fullName evidence="1">Uncharacterized protein</fullName>
    </submittedName>
</protein>